<accession>A0A3L7ZU43</accession>
<proteinExistence type="predicted"/>
<reference evidence="2 3" key="1">
    <citation type="submission" date="2018-09" db="EMBL/GenBank/DDBJ databases">
        <title>Murine metabolic-syndrome-specific gut microbial biobank.</title>
        <authorList>
            <person name="Liu C."/>
        </authorList>
    </citation>
    <scope>NUCLEOTIDE SEQUENCE [LARGE SCALE GENOMIC DNA]</scope>
    <source>
        <strain evidence="2 3">8-P5</strain>
    </source>
</reference>
<name>A0A3L7ZU43_PARDI</name>
<organism evidence="2 3">
    <name type="scientific">Parabacteroides distasonis</name>
    <dbReference type="NCBI Taxonomy" id="823"/>
    <lineage>
        <taxon>Bacteria</taxon>
        <taxon>Pseudomonadati</taxon>
        <taxon>Bacteroidota</taxon>
        <taxon>Bacteroidia</taxon>
        <taxon>Bacteroidales</taxon>
        <taxon>Tannerellaceae</taxon>
        <taxon>Parabacteroides</taxon>
    </lineage>
</organism>
<dbReference type="OrthoDB" id="881590at2"/>
<protein>
    <submittedName>
        <fullName evidence="2">DUF1320 domain-containing protein</fullName>
    </submittedName>
</protein>
<dbReference type="InterPro" id="IPR009752">
    <property type="entry name" value="Phage_Mu_GpJ"/>
</dbReference>
<feature type="region of interest" description="Disordered" evidence="1">
    <location>
        <begin position="108"/>
        <end position="142"/>
    </location>
</feature>
<sequence>MAFLTIQELNTHLHDELVETITRGDATIAEAAIDAAIAEAKGYLTRFDCTRIFSASGSKRNQLLLIFVKDIAIWHLINLCNAGTELQFRQDRYERAIDWLKAVQRGDVSPDLPDRETEEETGSNTPIGPIAYGSNPKRCQHF</sequence>
<dbReference type="Pfam" id="PF07030">
    <property type="entry name" value="Phage_Mu_Gp36"/>
    <property type="match status" value="1"/>
</dbReference>
<gene>
    <name evidence="2" type="ORF">D7V78_04930</name>
</gene>
<dbReference type="AlphaFoldDB" id="A0A3L7ZU43"/>
<evidence type="ECO:0000313" key="3">
    <source>
        <dbReference type="Proteomes" id="UP000278164"/>
    </source>
</evidence>
<evidence type="ECO:0000256" key="1">
    <source>
        <dbReference type="SAM" id="MobiDB-lite"/>
    </source>
</evidence>
<dbReference type="RefSeq" id="WP_121735251.1">
    <property type="nucleotide sequence ID" value="NZ_JAWUDJ010000010.1"/>
</dbReference>
<evidence type="ECO:0000313" key="2">
    <source>
        <dbReference type="EMBL" id="RLT74457.1"/>
    </source>
</evidence>
<dbReference type="Proteomes" id="UP000278164">
    <property type="component" value="Unassembled WGS sequence"/>
</dbReference>
<comment type="caution">
    <text evidence="2">The sequence shown here is derived from an EMBL/GenBank/DDBJ whole genome shotgun (WGS) entry which is preliminary data.</text>
</comment>
<dbReference type="EMBL" id="RAYI01000007">
    <property type="protein sequence ID" value="RLT74457.1"/>
    <property type="molecule type" value="Genomic_DNA"/>
</dbReference>